<dbReference type="CDD" id="cd21146">
    <property type="entry name" value="Nip7_N_euk"/>
    <property type="match status" value="1"/>
</dbReference>
<dbReference type="InterPro" id="IPR055359">
    <property type="entry name" value="Nip7_N_euk"/>
</dbReference>
<dbReference type="SUPFAM" id="SSF88802">
    <property type="entry name" value="Pre-PUA domain"/>
    <property type="match status" value="1"/>
</dbReference>
<evidence type="ECO:0000256" key="7">
    <source>
        <dbReference type="PIRNR" id="PIRNR017190"/>
    </source>
</evidence>
<dbReference type="STRING" id="1890683.A0A427YRT7"/>
<dbReference type="InterPro" id="IPR036974">
    <property type="entry name" value="PUA_sf"/>
</dbReference>
<name>A0A427YRT7_9TREE</name>
<keyword evidence="4 7" id="KW-0694">RNA-binding</keyword>
<reference evidence="9 10" key="1">
    <citation type="submission" date="2018-11" db="EMBL/GenBank/DDBJ databases">
        <title>Genome sequence of Saitozyma podzolica DSM 27192.</title>
        <authorList>
            <person name="Aliyu H."/>
            <person name="Gorte O."/>
            <person name="Ochsenreither K."/>
        </authorList>
    </citation>
    <scope>NUCLEOTIDE SEQUENCE [LARGE SCALE GENOMIC DNA]</scope>
    <source>
        <strain evidence="9 10">DSM 27192</strain>
    </source>
</reference>
<dbReference type="AlphaFoldDB" id="A0A427YRT7"/>
<dbReference type="PROSITE" id="PS50890">
    <property type="entry name" value="PUA"/>
    <property type="match status" value="1"/>
</dbReference>
<dbReference type="InterPro" id="IPR002478">
    <property type="entry name" value="PUA"/>
</dbReference>
<dbReference type="InterPro" id="IPR005155">
    <property type="entry name" value="UPF0113_PUA"/>
</dbReference>
<sequence>MRPLTEEETKAVFEKLANYIGKNLVHLIDRDEDDAYCFRLHRDRVYYLPLSMLHLATSVARPNLVSLGTCFGKFSKTGKFKLGITSLDWLAKYAKYKIWIKPAGELPFLYGNHVVKAHLGRITEDTPEHQGVVVFSMSDVPLGFGVTARSTLDTRKLDPSGIIVFHQADVGEFLRDEDTMF</sequence>
<dbReference type="GO" id="GO:1902626">
    <property type="term" value="P:assembly of large subunit precursor of preribosome"/>
    <property type="evidence" value="ECO:0007669"/>
    <property type="project" value="UniProtKB-ARBA"/>
</dbReference>
<proteinExistence type="inferred from homology"/>
<gene>
    <name evidence="9" type="primary">NIP7_1</name>
    <name evidence="9" type="ORF">EHS25_006448</name>
</gene>
<dbReference type="InterPro" id="IPR015947">
    <property type="entry name" value="PUA-like_sf"/>
</dbReference>
<feature type="domain" description="PUA" evidence="8">
    <location>
        <begin position="96"/>
        <end position="171"/>
    </location>
</feature>
<dbReference type="GO" id="GO:0003723">
    <property type="term" value="F:RNA binding"/>
    <property type="evidence" value="ECO:0007669"/>
    <property type="project" value="UniProtKB-KW"/>
</dbReference>
<evidence type="ECO:0000256" key="1">
    <source>
        <dbReference type="ARBA" id="ARBA00004604"/>
    </source>
</evidence>
<evidence type="ECO:0000256" key="4">
    <source>
        <dbReference type="ARBA" id="ARBA00022884"/>
    </source>
</evidence>
<dbReference type="EMBL" id="RSCD01000003">
    <property type="protein sequence ID" value="RSH93800.1"/>
    <property type="molecule type" value="Genomic_DNA"/>
</dbReference>
<dbReference type="FunFam" id="3.10.450.220:FF:000001">
    <property type="entry name" value="60S ribosome subunit biogenesis protein NIP7 homolog"/>
    <property type="match status" value="1"/>
</dbReference>
<comment type="subcellular location">
    <subcellularLocation>
        <location evidence="1">Nucleus</location>
        <location evidence="1">Nucleolus</location>
    </subcellularLocation>
</comment>
<dbReference type="SUPFAM" id="SSF88697">
    <property type="entry name" value="PUA domain-like"/>
    <property type="match status" value="1"/>
</dbReference>
<evidence type="ECO:0000256" key="2">
    <source>
        <dbReference type="ARBA" id="ARBA00009895"/>
    </source>
</evidence>
<comment type="similarity">
    <text evidence="2 7">Belongs to the NIP7 family.</text>
</comment>
<evidence type="ECO:0000313" key="10">
    <source>
        <dbReference type="Proteomes" id="UP000279259"/>
    </source>
</evidence>
<dbReference type="InterPro" id="IPR016686">
    <property type="entry name" value="Ribosomal_synth_fac_NIP7"/>
</dbReference>
<dbReference type="Gene3D" id="2.30.130.10">
    <property type="entry name" value="PUA domain"/>
    <property type="match status" value="1"/>
</dbReference>
<dbReference type="SMART" id="SM00359">
    <property type="entry name" value="PUA"/>
    <property type="match status" value="1"/>
</dbReference>
<dbReference type="PANTHER" id="PTHR23415">
    <property type="entry name" value="CYCLIN-DEPENDENT KINASES REGULATORY SUBUNIT/60S RIBOSOME SUBUNIT BIOGENESIS PROTEIN NIP7"/>
    <property type="match status" value="1"/>
</dbReference>
<dbReference type="GO" id="GO:0005730">
    <property type="term" value="C:nucleolus"/>
    <property type="evidence" value="ECO:0007669"/>
    <property type="project" value="UniProtKB-SubCell"/>
</dbReference>
<comment type="caution">
    <text evidence="9">The sequence shown here is derived from an EMBL/GenBank/DDBJ whole genome shotgun (WGS) entry which is preliminary data.</text>
</comment>
<evidence type="ECO:0000256" key="6">
    <source>
        <dbReference type="ARBA" id="ARBA00054591"/>
    </source>
</evidence>
<dbReference type="PIRSF" id="PIRSF017190">
    <property type="entry name" value="Rbsml_synth_fac_NIP7"/>
    <property type="match status" value="1"/>
</dbReference>
<evidence type="ECO:0000256" key="5">
    <source>
        <dbReference type="ARBA" id="ARBA00023242"/>
    </source>
</evidence>
<comment type="subunit">
    <text evidence="7">Interacts with pre-ribosome complex.</text>
</comment>
<dbReference type="Proteomes" id="UP000279259">
    <property type="component" value="Unassembled WGS sequence"/>
</dbReference>
<comment type="function">
    <text evidence="6 7">Required for proper 27S pre-rRNA processing and 60S ribosome subunit assembly.</text>
</comment>
<dbReference type="CDD" id="cd21151">
    <property type="entry name" value="PUA_Nip7-like"/>
    <property type="match status" value="1"/>
</dbReference>
<dbReference type="FunFam" id="2.30.130.10:FF:000002">
    <property type="entry name" value="60S ribosome subunit biogenesis protein NIP7 homolog"/>
    <property type="match status" value="1"/>
</dbReference>
<organism evidence="9 10">
    <name type="scientific">Saitozyma podzolica</name>
    <dbReference type="NCBI Taxonomy" id="1890683"/>
    <lineage>
        <taxon>Eukaryota</taxon>
        <taxon>Fungi</taxon>
        <taxon>Dikarya</taxon>
        <taxon>Basidiomycota</taxon>
        <taxon>Agaricomycotina</taxon>
        <taxon>Tremellomycetes</taxon>
        <taxon>Tremellales</taxon>
        <taxon>Trimorphomycetaceae</taxon>
        <taxon>Saitozyma</taxon>
    </lineage>
</organism>
<accession>A0A427YRT7</accession>
<dbReference type="Pfam" id="PF03657">
    <property type="entry name" value="UPF0113"/>
    <property type="match status" value="1"/>
</dbReference>
<keyword evidence="5 7" id="KW-0539">Nucleus</keyword>
<dbReference type="InterPro" id="IPR040598">
    <property type="entry name" value="NIP7_N"/>
</dbReference>
<evidence type="ECO:0000256" key="3">
    <source>
        <dbReference type="ARBA" id="ARBA00022517"/>
    </source>
</evidence>
<dbReference type="OrthoDB" id="27490at2759"/>
<dbReference type="Gene3D" id="3.10.450.220">
    <property type="match status" value="1"/>
</dbReference>
<keyword evidence="3 7" id="KW-0690">Ribosome biogenesis</keyword>
<keyword evidence="10" id="KW-1185">Reference proteome</keyword>
<dbReference type="Pfam" id="PF17833">
    <property type="entry name" value="pre-PUA_NIP7"/>
    <property type="match status" value="1"/>
</dbReference>
<evidence type="ECO:0000259" key="8">
    <source>
        <dbReference type="SMART" id="SM00359"/>
    </source>
</evidence>
<evidence type="ECO:0000313" key="9">
    <source>
        <dbReference type="EMBL" id="RSH93800.1"/>
    </source>
</evidence>
<protein>
    <recommendedName>
        <fullName evidence="7">60S ribosome subunit biogenesis protein NIP7</fullName>
    </recommendedName>
</protein>